<dbReference type="Proteomes" id="UP000298663">
    <property type="component" value="Chromosome X"/>
</dbReference>
<proteinExistence type="predicted"/>
<keyword evidence="2" id="KW-1185">Reference proteome</keyword>
<dbReference type="EMBL" id="CM016762">
    <property type="protein sequence ID" value="TMS39085.1"/>
    <property type="molecule type" value="Genomic_DNA"/>
</dbReference>
<dbReference type="EMBL" id="AZBU02000001">
    <property type="protein sequence ID" value="TMS39085.1"/>
    <property type="molecule type" value="Genomic_DNA"/>
</dbReference>
<reference evidence="1 2" key="1">
    <citation type="journal article" date="2015" name="Genome Biol.">
        <title>Comparative genomics of Steinernema reveals deeply conserved gene regulatory networks.</title>
        <authorList>
            <person name="Dillman A.R."/>
            <person name="Macchietto M."/>
            <person name="Porter C.F."/>
            <person name="Rogers A."/>
            <person name="Williams B."/>
            <person name="Antoshechkin I."/>
            <person name="Lee M.M."/>
            <person name="Goodwin Z."/>
            <person name="Lu X."/>
            <person name="Lewis E.E."/>
            <person name="Goodrich-Blair H."/>
            <person name="Stock S.P."/>
            <person name="Adams B.J."/>
            <person name="Sternberg P.W."/>
            <person name="Mortazavi A."/>
        </authorList>
    </citation>
    <scope>NUCLEOTIDE SEQUENCE [LARGE SCALE GENOMIC DNA]</scope>
    <source>
        <strain evidence="1 2">ALL</strain>
    </source>
</reference>
<sequence length="165" mass="18732">MKGLLDAHSRYLPRAGLASKNVLVKNKDGLYRGLVISIDGLSVASVFLVDEGAIDRVHIDKLRDFSGHWVTQLPLQVLPICLPALDYYAPQNIKELLDNAFHSGFIYISREPDVSNPDNLVICPRIMLTDYLGQVDLLDMYFTHPDQVMPFDHVPNLRHYVLEEM</sequence>
<name>A0A4U8V175_STECR</name>
<reference evidence="1 2" key="2">
    <citation type="journal article" date="2019" name="G3 (Bethesda)">
        <title>Hybrid Assembly of the Genome of the Entomopathogenic Nematode Steinernema carpocapsae Identifies the X-Chromosome.</title>
        <authorList>
            <person name="Serra L."/>
            <person name="Macchietto M."/>
            <person name="Macias-Munoz A."/>
            <person name="McGill C.J."/>
            <person name="Rodriguez I.M."/>
            <person name="Rodriguez B."/>
            <person name="Murad R."/>
            <person name="Mortazavi A."/>
        </authorList>
    </citation>
    <scope>NUCLEOTIDE SEQUENCE [LARGE SCALE GENOMIC DNA]</scope>
    <source>
        <strain evidence="1 2">ALL</strain>
    </source>
</reference>
<dbReference type="Gene3D" id="2.30.30.140">
    <property type="match status" value="1"/>
</dbReference>
<evidence type="ECO:0000313" key="1">
    <source>
        <dbReference type="EMBL" id="TMS39085.1"/>
    </source>
</evidence>
<protein>
    <submittedName>
        <fullName evidence="1">Uncharacterized protein</fullName>
    </submittedName>
</protein>
<comment type="caution">
    <text evidence="1">The sequence shown here is derived from an EMBL/GenBank/DDBJ whole genome shotgun (WGS) entry which is preliminary data.</text>
</comment>
<dbReference type="CDD" id="cd20379">
    <property type="entry name" value="Tudor_dTUD-like"/>
    <property type="match status" value="1"/>
</dbReference>
<evidence type="ECO:0000313" key="2">
    <source>
        <dbReference type="Proteomes" id="UP000298663"/>
    </source>
</evidence>
<accession>A0A4U8V175</accession>
<gene>
    <name evidence="1" type="ORF">L596_005664</name>
</gene>
<organism evidence="1 2">
    <name type="scientific">Steinernema carpocapsae</name>
    <name type="common">Entomopathogenic nematode</name>
    <dbReference type="NCBI Taxonomy" id="34508"/>
    <lineage>
        <taxon>Eukaryota</taxon>
        <taxon>Metazoa</taxon>
        <taxon>Ecdysozoa</taxon>
        <taxon>Nematoda</taxon>
        <taxon>Chromadorea</taxon>
        <taxon>Rhabditida</taxon>
        <taxon>Tylenchina</taxon>
        <taxon>Panagrolaimomorpha</taxon>
        <taxon>Strongyloidoidea</taxon>
        <taxon>Steinernematidae</taxon>
        <taxon>Steinernema</taxon>
    </lineage>
</organism>
<dbReference type="SUPFAM" id="SSF63748">
    <property type="entry name" value="Tudor/PWWP/MBT"/>
    <property type="match status" value="1"/>
</dbReference>
<dbReference type="AlphaFoldDB" id="A0A4U8V175"/>